<evidence type="ECO:0000256" key="2">
    <source>
        <dbReference type="ARBA" id="ARBA00022840"/>
    </source>
</evidence>
<evidence type="ECO:0000313" key="7">
    <source>
        <dbReference type="EMBL" id="ORY90344.1"/>
    </source>
</evidence>
<feature type="region of interest" description="Disordered" evidence="4">
    <location>
        <begin position="232"/>
        <end position="257"/>
    </location>
</feature>
<evidence type="ECO:0000259" key="6">
    <source>
        <dbReference type="SMART" id="SM01086"/>
    </source>
</evidence>
<dbReference type="GO" id="GO:0034605">
    <property type="term" value="P:cellular response to heat"/>
    <property type="evidence" value="ECO:0007669"/>
    <property type="project" value="TreeGrafter"/>
</dbReference>
<gene>
    <name evidence="7" type="ORF">BCR43DRAFT_528012</name>
</gene>
<proteinExistence type="predicted"/>
<dbReference type="SUPFAM" id="SSF52540">
    <property type="entry name" value="P-loop containing nucleoside triphosphate hydrolases"/>
    <property type="match status" value="1"/>
</dbReference>
<dbReference type="GO" id="GO:0016887">
    <property type="term" value="F:ATP hydrolysis activity"/>
    <property type="evidence" value="ECO:0007669"/>
    <property type="project" value="InterPro"/>
</dbReference>
<keyword evidence="1" id="KW-0547">Nucleotide-binding</keyword>
<dbReference type="PROSITE" id="PS50088">
    <property type="entry name" value="ANK_REPEAT"/>
    <property type="match status" value="2"/>
</dbReference>
<dbReference type="InterPro" id="IPR027417">
    <property type="entry name" value="P-loop_NTPase"/>
</dbReference>
<organism evidence="7 8">
    <name type="scientific">Syncephalastrum racemosum</name>
    <name type="common">Filamentous fungus</name>
    <dbReference type="NCBI Taxonomy" id="13706"/>
    <lineage>
        <taxon>Eukaryota</taxon>
        <taxon>Fungi</taxon>
        <taxon>Fungi incertae sedis</taxon>
        <taxon>Mucoromycota</taxon>
        <taxon>Mucoromycotina</taxon>
        <taxon>Mucoromycetes</taxon>
        <taxon>Mucorales</taxon>
        <taxon>Syncephalastraceae</taxon>
        <taxon>Syncephalastrum</taxon>
    </lineage>
</organism>
<keyword evidence="3" id="KW-0040">ANK repeat</keyword>
<name>A0A1X2H030_SYNRA</name>
<dbReference type="AlphaFoldDB" id="A0A1X2H030"/>
<dbReference type="PRINTS" id="PR00300">
    <property type="entry name" value="CLPPROTEASEA"/>
</dbReference>
<dbReference type="Pfam" id="PF07724">
    <property type="entry name" value="AAA_2"/>
    <property type="match status" value="1"/>
</dbReference>
<dbReference type="PANTHER" id="PTHR11638:SF93">
    <property type="entry name" value="MITOCHONDRIAL DISAGGREGASE"/>
    <property type="match status" value="1"/>
</dbReference>
<dbReference type="STRING" id="13706.A0A1X2H030"/>
<dbReference type="InterPro" id="IPR003959">
    <property type="entry name" value="ATPase_AAA_core"/>
</dbReference>
<evidence type="ECO:0000259" key="5">
    <source>
        <dbReference type="SMART" id="SM00382"/>
    </source>
</evidence>
<accession>A0A1X2H030</accession>
<dbReference type="CDD" id="cd19499">
    <property type="entry name" value="RecA-like_ClpB_Hsp104-like"/>
    <property type="match status" value="1"/>
</dbReference>
<dbReference type="Pfam" id="PF10431">
    <property type="entry name" value="ClpB_D2-small"/>
    <property type="match status" value="1"/>
</dbReference>
<reference evidence="7 8" key="1">
    <citation type="submission" date="2016-07" db="EMBL/GenBank/DDBJ databases">
        <title>Pervasive Adenine N6-methylation of Active Genes in Fungi.</title>
        <authorList>
            <consortium name="DOE Joint Genome Institute"/>
            <person name="Mondo S.J."/>
            <person name="Dannebaum R.O."/>
            <person name="Kuo R.C."/>
            <person name="Labutti K."/>
            <person name="Haridas S."/>
            <person name="Kuo A."/>
            <person name="Salamov A."/>
            <person name="Ahrendt S.R."/>
            <person name="Lipzen A."/>
            <person name="Sullivan W."/>
            <person name="Andreopoulos W.B."/>
            <person name="Clum A."/>
            <person name="Lindquist E."/>
            <person name="Daum C."/>
            <person name="Ramamoorthy G.K."/>
            <person name="Gryganskyi A."/>
            <person name="Culley D."/>
            <person name="Magnuson J.K."/>
            <person name="James T.Y."/>
            <person name="O'Malley M.A."/>
            <person name="Stajich J.E."/>
            <person name="Spatafora J.W."/>
            <person name="Visel A."/>
            <person name="Grigoriev I.V."/>
        </authorList>
    </citation>
    <scope>NUCLEOTIDE SEQUENCE [LARGE SCALE GENOMIC DNA]</scope>
    <source>
        <strain evidence="7 8">NRRL 2496</strain>
    </source>
</reference>
<dbReference type="InterPro" id="IPR002110">
    <property type="entry name" value="Ankyrin_rpt"/>
</dbReference>
<feature type="domain" description="Clp ATPase C-terminal" evidence="6">
    <location>
        <begin position="500"/>
        <end position="591"/>
    </location>
</feature>
<evidence type="ECO:0000256" key="3">
    <source>
        <dbReference type="PROSITE-ProRule" id="PRU00023"/>
    </source>
</evidence>
<dbReference type="SUPFAM" id="SSF48403">
    <property type="entry name" value="Ankyrin repeat"/>
    <property type="match status" value="1"/>
</dbReference>
<evidence type="ECO:0000256" key="1">
    <source>
        <dbReference type="ARBA" id="ARBA00022741"/>
    </source>
</evidence>
<dbReference type="GO" id="GO:0005739">
    <property type="term" value="C:mitochondrion"/>
    <property type="evidence" value="ECO:0007669"/>
    <property type="project" value="TreeGrafter"/>
</dbReference>
<feature type="domain" description="AAA+ ATPase" evidence="5">
    <location>
        <begin position="295"/>
        <end position="446"/>
    </location>
</feature>
<dbReference type="Pfam" id="PF00023">
    <property type="entry name" value="Ank"/>
    <property type="match status" value="2"/>
</dbReference>
<comment type="caution">
    <text evidence="7">The sequence shown here is derived from an EMBL/GenBank/DDBJ whole genome shotgun (WGS) entry which is preliminary data.</text>
</comment>
<dbReference type="InterPro" id="IPR019489">
    <property type="entry name" value="Clp_ATPase_C"/>
</dbReference>
<keyword evidence="8" id="KW-1185">Reference proteome</keyword>
<dbReference type="SMART" id="SM00248">
    <property type="entry name" value="ANK"/>
    <property type="match status" value="2"/>
</dbReference>
<dbReference type="EMBL" id="MCGN01000012">
    <property type="protein sequence ID" value="ORY90344.1"/>
    <property type="molecule type" value="Genomic_DNA"/>
</dbReference>
<dbReference type="InParanoid" id="A0A1X2H030"/>
<dbReference type="Gene3D" id="3.40.50.300">
    <property type="entry name" value="P-loop containing nucleotide triphosphate hydrolases"/>
    <property type="match status" value="1"/>
</dbReference>
<dbReference type="PROSITE" id="PS50297">
    <property type="entry name" value="ANK_REP_REGION"/>
    <property type="match status" value="1"/>
</dbReference>
<dbReference type="SMART" id="SM01086">
    <property type="entry name" value="ClpB_D2-small"/>
    <property type="match status" value="1"/>
</dbReference>
<dbReference type="Gene3D" id="1.10.8.60">
    <property type="match status" value="1"/>
</dbReference>
<evidence type="ECO:0000313" key="8">
    <source>
        <dbReference type="Proteomes" id="UP000242180"/>
    </source>
</evidence>
<keyword evidence="2" id="KW-0067">ATP-binding</keyword>
<dbReference type="InterPro" id="IPR003593">
    <property type="entry name" value="AAA+_ATPase"/>
</dbReference>
<dbReference type="Proteomes" id="UP000242180">
    <property type="component" value="Unassembled WGS sequence"/>
</dbReference>
<keyword evidence="7" id="KW-0378">Hydrolase</keyword>
<dbReference type="OMA" id="ARYMHRD"/>
<dbReference type="InterPro" id="IPR050130">
    <property type="entry name" value="ClpA_ClpB"/>
</dbReference>
<dbReference type="PANTHER" id="PTHR11638">
    <property type="entry name" value="ATP-DEPENDENT CLP PROTEASE"/>
    <property type="match status" value="1"/>
</dbReference>
<feature type="repeat" description="ANK" evidence="3">
    <location>
        <begin position="167"/>
        <end position="199"/>
    </location>
</feature>
<dbReference type="InterPro" id="IPR001270">
    <property type="entry name" value="ClpA/B"/>
</dbReference>
<dbReference type="InterPro" id="IPR036770">
    <property type="entry name" value="Ankyrin_rpt-contain_sf"/>
</dbReference>
<dbReference type="Gene3D" id="1.25.40.20">
    <property type="entry name" value="Ankyrin repeat-containing domain"/>
    <property type="match status" value="1"/>
</dbReference>
<evidence type="ECO:0000256" key="4">
    <source>
        <dbReference type="SAM" id="MobiDB-lite"/>
    </source>
</evidence>
<feature type="repeat" description="ANK" evidence="3">
    <location>
        <begin position="108"/>
        <end position="140"/>
    </location>
</feature>
<dbReference type="GO" id="GO:0005524">
    <property type="term" value="F:ATP binding"/>
    <property type="evidence" value="ECO:0007669"/>
    <property type="project" value="UniProtKB-KW"/>
</dbReference>
<dbReference type="SMART" id="SM00382">
    <property type="entry name" value="AAA"/>
    <property type="match status" value="1"/>
</dbReference>
<sequence>MLARAAQRMTPITRRLVNHPPQRAFLLAATAGTRALPSGTRRFRWHWVGAAAVMATTTAMYLQGNTVHALEASAIGNQICQAIVRNDFRQLKKLAEDPNFSPNVYHQYGWTPLQVAVIQDNEQMVKFLLEKGADPNLEDHYYPRSHQAAHVRQVDFSEELLPYRDYREYTALHYAVIICNPNIVKLLLDHMADPLVRNSHGLTPREYLYYVERFTGEQNIEIEKLLREKEQTFPQDKASHEERQRKAQQQREKEYRKKHPLEDALKTRIVGQLGPIHALASAIRRKQNGWHDEDHPLVFLFCGSSGVGKTELAKALAGYLHGKDVDKGFIRIDMSEFQHKHDVSRFIGSPPGYVGYDEGGQLTEKLKECPNAVVLLDEVEKAHPDVLTIMLQLFDEGRITDGKGTTVECRDAIFVMTSNLAQHEIADEAELLRLEASVSSDAQTIATTANEDKHHQETTETGISLSRQFIEKTIYPILYEHFRRDEFLGRINEVLFFLPFSEEELREITSRELQRWAEKARTRHGITMTWDADVVDVLAEGYNIRYGARSIKYEVERKVVNLIAKANENDDVIDGGRVHVVVDKAHRQLCKLEIPERGGDKPSSGGWFGKK</sequence>
<dbReference type="OrthoDB" id="18170at2759"/>
<protein>
    <submittedName>
        <fullName evidence="7">P-loop containing nucleoside triphosphate hydrolase protein</fullName>
    </submittedName>
</protein>